<dbReference type="InterPro" id="IPR036237">
    <property type="entry name" value="Xyl_isomerase-like_sf"/>
</dbReference>
<name>A0A7R7VXP9_ASPCH</name>
<dbReference type="RefSeq" id="XP_043140637.1">
    <property type="nucleotide sequence ID" value="XM_043283349.1"/>
</dbReference>
<accession>A0A7R7VXP9</accession>
<proteinExistence type="predicted"/>
<dbReference type="PANTHER" id="PTHR12110:SF57">
    <property type="entry name" value="DIOXYGENASE, PUTATIVE-RELATED"/>
    <property type="match status" value="1"/>
</dbReference>
<dbReference type="EMBL" id="AP024423">
    <property type="protein sequence ID" value="BCR92124.1"/>
    <property type="molecule type" value="Genomic_DNA"/>
</dbReference>
<dbReference type="Gene3D" id="3.20.20.150">
    <property type="entry name" value="Divalent-metal-dependent TIM barrel enzymes"/>
    <property type="match status" value="1"/>
</dbReference>
<evidence type="ECO:0000313" key="2">
    <source>
        <dbReference type="EMBL" id="BCR92124.1"/>
    </source>
</evidence>
<dbReference type="Pfam" id="PF01261">
    <property type="entry name" value="AP_endonuc_2"/>
    <property type="match status" value="1"/>
</dbReference>
<reference evidence="2" key="1">
    <citation type="submission" date="2021-01" db="EMBL/GenBank/DDBJ databases">
        <authorList>
            <consortium name="Aspergillus chevalieri M1 genome sequencing consortium"/>
            <person name="Kazuki M."/>
            <person name="Futagami T."/>
        </authorList>
    </citation>
    <scope>NUCLEOTIDE SEQUENCE</scope>
    <source>
        <strain evidence="2">M1</strain>
    </source>
</reference>
<dbReference type="PANTHER" id="PTHR12110">
    <property type="entry name" value="HYDROXYPYRUVATE ISOMERASE"/>
    <property type="match status" value="1"/>
</dbReference>
<dbReference type="SUPFAM" id="SSF51658">
    <property type="entry name" value="Xylose isomerase-like"/>
    <property type="match status" value="1"/>
</dbReference>
<organism evidence="2 3">
    <name type="scientific">Aspergillus chevalieri</name>
    <name type="common">Eurotium chevalieri</name>
    <dbReference type="NCBI Taxonomy" id="182096"/>
    <lineage>
        <taxon>Eukaryota</taxon>
        <taxon>Fungi</taxon>
        <taxon>Dikarya</taxon>
        <taxon>Ascomycota</taxon>
        <taxon>Pezizomycotina</taxon>
        <taxon>Eurotiomycetes</taxon>
        <taxon>Eurotiomycetidae</taxon>
        <taxon>Eurotiales</taxon>
        <taxon>Aspergillaceae</taxon>
        <taxon>Aspergillus</taxon>
        <taxon>Aspergillus subgen. Aspergillus</taxon>
    </lineage>
</organism>
<dbReference type="InterPro" id="IPR013022">
    <property type="entry name" value="Xyl_isomerase-like_TIM-brl"/>
</dbReference>
<dbReference type="InterPro" id="IPR050312">
    <property type="entry name" value="IolE/XylAMocC-like"/>
</dbReference>
<gene>
    <name evidence="2" type="ORF">ACHE_80024A</name>
</gene>
<sequence>MPCAPAIASMSLGRAWVHALPEKLARASEAGFKGVEIFYEDLEYAAKSYGEASAENLLVAAGEVRKLCDAHGLTIIGLQPFLFYEGLTDRSKHAKKIEKLKLWFRIVRTLGTDIIQIPTNFLTENVTGDMDLIVQDMVEVADLGLQESPPVRFAYENLAWGTYIDTWDWMWEVVRRVDKPNFGCCLDTFNIAGRVWADPTSVTGTTPNAARDLQDSIERLAQTVDVRKIFYVQVVDAERMQSPLIEGHPFYVEGQPARMSWSRNARLFLYEQEKGGYLPVVNIARAILKDLGYNGWVSMELFSRTMSDPDKAVPFTHAQRGITAWNKLCQELNL</sequence>
<evidence type="ECO:0000259" key="1">
    <source>
        <dbReference type="Pfam" id="PF01261"/>
    </source>
</evidence>
<keyword evidence="3" id="KW-1185">Reference proteome</keyword>
<dbReference type="AlphaFoldDB" id="A0A7R7VXP9"/>
<evidence type="ECO:0000313" key="3">
    <source>
        <dbReference type="Proteomes" id="UP000637239"/>
    </source>
</evidence>
<dbReference type="GeneID" id="66986473"/>
<dbReference type="Proteomes" id="UP000637239">
    <property type="component" value="Chromosome 8"/>
</dbReference>
<feature type="domain" description="Xylose isomerase-like TIM barrel" evidence="1">
    <location>
        <begin position="24"/>
        <end position="310"/>
    </location>
</feature>
<dbReference type="KEGG" id="ache:ACHE_80024A"/>
<reference evidence="2" key="2">
    <citation type="submission" date="2021-02" db="EMBL/GenBank/DDBJ databases">
        <title>Aspergillus chevalieri M1 genome sequence.</title>
        <authorList>
            <person name="Kadooka C."/>
            <person name="Mori K."/>
            <person name="Futagami T."/>
        </authorList>
    </citation>
    <scope>NUCLEOTIDE SEQUENCE</scope>
    <source>
        <strain evidence="2">M1</strain>
    </source>
</reference>
<protein>
    <recommendedName>
        <fullName evidence="1">Xylose isomerase-like TIM barrel domain-containing protein</fullName>
    </recommendedName>
</protein>